<keyword evidence="4" id="KW-0436">Ligase</keyword>
<dbReference type="InterPro" id="IPR029062">
    <property type="entry name" value="Class_I_gatase-like"/>
</dbReference>
<evidence type="ECO:0000313" key="12">
    <source>
        <dbReference type="Proteomes" id="UP000252415"/>
    </source>
</evidence>
<comment type="catalytic activity">
    <reaction evidence="9">
        <text>UTP + L-glutamine + ATP + H2O = CTP + L-glutamate + ADP + phosphate + 2 H(+)</text>
        <dbReference type="Rhea" id="RHEA:26426"/>
        <dbReference type="ChEBI" id="CHEBI:15377"/>
        <dbReference type="ChEBI" id="CHEBI:15378"/>
        <dbReference type="ChEBI" id="CHEBI:29985"/>
        <dbReference type="ChEBI" id="CHEBI:30616"/>
        <dbReference type="ChEBI" id="CHEBI:37563"/>
        <dbReference type="ChEBI" id="CHEBI:43474"/>
        <dbReference type="ChEBI" id="CHEBI:46398"/>
        <dbReference type="ChEBI" id="CHEBI:58359"/>
        <dbReference type="ChEBI" id="CHEBI:456216"/>
        <dbReference type="EC" id="6.3.4.2"/>
    </reaction>
</comment>
<proteinExistence type="inferred from homology"/>
<dbReference type="PROSITE" id="PS51273">
    <property type="entry name" value="GATASE_TYPE_1"/>
    <property type="match status" value="1"/>
</dbReference>
<dbReference type="Pfam" id="PF00117">
    <property type="entry name" value="GATase"/>
    <property type="match status" value="1"/>
</dbReference>
<evidence type="ECO:0000256" key="2">
    <source>
        <dbReference type="ARBA" id="ARBA00007533"/>
    </source>
</evidence>
<reference evidence="11 12" key="1">
    <citation type="submission" date="2018-07" db="EMBL/GenBank/DDBJ databases">
        <title>Genomic Encyclopedia of Type Strains, Phase III (KMG-III): the genomes of soil and plant-associated and newly described type strains.</title>
        <authorList>
            <person name="Whitman W."/>
        </authorList>
    </citation>
    <scope>NUCLEOTIDE SEQUENCE [LARGE SCALE GENOMIC DNA]</scope>
    <source>
        <strain evidence="11 12">CECT 7506</strain>
    </source>
</reference>
<keyword evidence="12" id="KW-1185">Reference proteome</keyword>
<evidence type="ECO:0000256" key="7">
    <source>
        <dbReference type="ARBA" id="ARBA00022962"/>
    </source>
</evidence>
<dbReference type="GO" id="GO:0016740">
    <property type="term" value="F:transferase activity"/>
    <property type="evidence" value="ECO:0007669"/>
    <property type="project" value="UniProtKB-KW"/>
</dbReference>
<evidence type="ECO:0000313" key="11">
    <source>
        <dbReference type="EMBL" id="RCW49032.1"/>
    </source>
</evidence>
<dbReference type="GO" id="GO:0019856">
    <property type="term" value="P:pyrimidine nucleobase biosynthetic process"/>
    <property type="evidence" value="ECO:0007669"/>
    <property type="project" value="TreeGrafter"/>
</dbReference>
<dbReference type="EMBL" id="QPJD01000005">
    <property type="protein sequence ID" value="RCW49032.1"/>
    <property type="molecule type" value="Genomic_DNA"/>
</dbReference>
<dbReference type="OrthoDB" id="3286005at2"/>
<keyword evidence="8" id="KW-0665">Pyrimidine biosynthesis</keyword>
<dbReference type="InterPro" id="IPR004468">
    <property type="entry name" value="CTP_synthase"/>
</dbReference>
<gene>
    <name evidence="11" type="ORF">DFP97_105217</name>
</gene>
<dbReference type="GO" id="GO:0042802">
    <property type="term" value="F:identical protein binding"/>
    <property type="evidence" value="ECO:0007669"/>
    <property type="project" value="TreeGrafter"/>
</dbReference>
<feature type="domain" description="Glutamine amidotransferase" evidence="10">
    <location>
        <begin position="20"/>
        <end position="224"/>
    </location>
</feature>
<comment type="similarity">
    <text evidence="2">Belongs to the CTP synthase family.</text>
</comment>
<dbReference type="RefSeq" id="WP_114379776.1">
    <property type="nucleotide sequence ID" value="NZ_QPJD01000005.1"/>
</dbReference>
<evidence type="ECO:0000256" key="9">
    <source>
        <dbReference type="ARBA" id="ARBA00047781"/>
    </source>
</evidence>
<dbReference type="Proteomes" id="UP000252415">
    <property type="component" value="Unassembled WGS sequence"/>
</dbReference>
<keyword evidence="11" id="KW-0808">Transferase</keyword>
<dbReference type="GO" id="GO:0044210">
    <property type="term" value="P:'de novo' CTP biosynthetic process"/>
    <property type="evidence" value="ECO:0007669"/>
    <property type="project" value="UniProtKB-UniPathway"/>
</dbReference>
<dbReference type="InterPro" id="IPR017926">
    <property type="entry name" value="GATASE"/>
</dbReference>
<evidence type="ECO:0000256" key="4">
    <source>
        <dbReference type="ARBA" id="ARBA00022598"/>
    </source>
</evidence>
<dbReference type="UniPathway" id="UPA00159">
    <property type="reaction ID" value="UER00277"/>
</dbReference>
<dbReference type="NCBIfam" id="NF004836">
    <property type="entry name" value="PRK06186.1"/>
    <property type="match status" value="1"/>
</dbReference>
<dbReference type="PANTHER" id="PTHR11550:SF0">
    <property type="entry name" value="CTP SYNTHASE-RELATED"/>
    <property type="match status" value="1"/>
</dbReference>
<dbReference type="AlphaFoldDB" id="A0A368W780"/>
<dbReference type="PANTHER" id="PTHR11550">
    <property type="entry name" value="CTP SYNTHASE"/>
    <property type="match status" value="1"/>
</dbReference>
<evidence type="ECO:0000256" key="3">
    <source>
        <dbReference type="ARBA" id="ARBA00012291"/>
    </source>
</evidence>
<dbReference type="GO" id="GO:0005829">
    <property type="term" value="C:cytosol"/>
    <property type="evidence" value="ECO:0007669"/>
    <property type="project" value="TreeGrafter"/>
</dbReference>
<evidence type="ECO:0000256" key="8">
    <source>
        <dbReference type="ARBA" id="ARBA00022975"/>
    </source>
</evidence>
<dbReference type="EC" id="6.3.4.2" evidence="3"/>
<accession>A0A368W780</accession>
<keyword evidence="6" id="KW-0067">ATP-binding</keyword>
<evidence type="ECO:0000256" key="6">
    <source>
        <dbReference type="ARBA" id="ARBA00022840"/>
    </source>
</evidence>
<name>A0A368W780_9BACL</name>
<dbReference type="GO" id="GO:0005524">
    <property type="term" value="F:ATP binding"/>
    <property type="evidence" value="ECO:0007669"/>
    <property type="project" value="UniProtKB-KW"/>
</dbReference>
<comment type="caution">
    <text evidence="11">The sequence shown here is derived from an EMBL/GenBank/DDBJ whole genome shotgun (WGS) entry which is preliminary data.</text>
</comment>
<evidence type="ECO:0000256" key="1">
    <source>
        <dbReference type="ARBA" id="ARBA00005171"/>
    </source>
</evidence>
<keyword evidence="7 11" id="KW-0315">Glutamine amidotransferase</keyword>
<keyword evidence="5" id="KW-0547">Nucleotide-binding</keyword>
<sequence>MKIGIVGDYNPEYPSQLATSKALIHSSKKLGISIEHEWVPTDYIHNQMPTIKETYQGFWIAPGIPNSVDGVLNIIKFARENNVPLLGTCGGFQYIIMEYARNKLMMDRAGHEEQEPNSTQLIITKLTCSLVGQTGEIIIKKPSRLFGIYQKTQVVEHFRCNYGLSPEYEAQINEAGLKIVGTDSSGQPRIIELPEHKFFVGTLFVPQLNSTTETSHCIVDSLIEAAVGTEVQR</sequence>
<evidence type="ECO:0000256" key="5">
    <source>
        <dbReference type="ARBA" id="ARBA00022741"/>
    </source>
</evidence>
<evidence type="ECO:0000259" key="10">
    <source>
        <dbReference type="Pfam" id="PF00117"/>
    </source>
</evidence>
<dbReference type="GO" id="GO:0003883">
    <property type="term" value="F:CTP synthase activity"/>
    <property type="evidence" value="ECO:0007669"/>
    <property type="project" value="UniProtKB-EC"/>
</dbReference>
<organism evidence="11 12">
    <name type="scientific">Paenibacillus prosopidis</name>
    <dbReference type="NCBI Taxonomy" id="630520"/>
    <lineage>
        <taxon>Bacteria</taxon>
        <taxon>Bacillati</taxon>
        <taxon>Bacillota</taxon>
        <taxon>Bacilli</taxon>
        <taxon>Bacillales</taxon>
        <taxon>Paenibacillaceae</taxon>
        <taxon>Paenibacillus</taxon>
    </lineage>
</organism>
<dbReference type="Gene3D" id="3.40.50.880">
    <property type="match status" value="1"/>
</dbReference>
<dbReference type="SUPFAM" id="SSF52317">
    <property type="entry name" value="Class I glutamine amidotransferase-like"/>
    <property type="match status" value="1"/>
</dbReference>
<protein>
    <recommendedName>
        <fullName evidence="3">CTP synthase (glutamine hydrolyzing)</fullName>
        <ecNumber evidence="3">6.3.4.2</ecNumber>
    </recommendedName>
</protein>
<comment type="pathway">
    <text evidence="1">Pyrimidine metabolism; CTP biosynthesis via de novo pathway; CTP from UDP: step 2/2.</text>
</comment>